<feature type="region of interest" description="Disordered" evidence="3">
    <location>
        <begin position="103"/>
        <end position="136"/>
    </location>
</feature>
<evidence type="ECO:0000256" key="3">
    <source>
        <dbReference type="SAM" id="MobiDB-lite"/>
    </source>
</evidence>
<comment type="caution">
    <text evidence="4">The sequence shown here is derived from an EMBL/GenBank/DDBJ whole genome shotgun (WGS) entry which is preliminary data.</text>
</comment>
<gene>
    <name evidence="4" type="ORF">AXG93_1129s1140</name>
</gene>
<name>A0A176W2T0_MARPO</name>
<keyword evidence="5" id="KW-1185">Reference proteome</keyword>
<protein>
    <recommendedName>
        <fullName evidence="6">Serine-threonine/tyrosine-protein kinase catalytic domain-containing protein</fullName>
    </recommendedName>
</protein>
<organism evidence="4 5">
    <name type="scientific">Marchantia polymorpha subsp. ruderalis</name>
    <dbReference type="NCBI Taxonomy" id="1480154"/>
    <lineage>
        <taxon>Eukaryota</taxon>
        <taxon>Viridiplantae</taxon>
        <taxon>Streptophyta</taxon>
        <taxon>Embryophyta</taxon>
        <taxon>Marchantiophyta</taxon>
        <taxon>Marchantiopsida</taxon>
        <taxon>Marchantiidae</taxon>
        <taxon>Marchantiales</taxon>
        <taxon>Marchantiaceae</taxon>
        <taxon>Marchantia</taxon>
    </lineage>
</organism>
<keyword evidence="1" id="KW-0547">Nucleotide-binding</keyword>
<dbReference type="PANTHER" id="PTHR46008">
    <property type="entry name" value="LEAF RUST 10 DISEASE-RESISTANCE LOCUS RECEPTOR-LIKE PROTEIN KINASE-LIKE 1.4"/>
    <property type="match status" value="1"/>
</dbReference>
<dbReference type="PANTHER" id="PTHR46008:SF48">
    <property type="entry name" value="PROTEIN KINASE DOMAIN-CONTAINING PROTEIN"/>
    <property type="match status" value="1"/>
</dbReference>
<feature type="compositionally biased region" description="Low complexity" evidence="3">
    <location>
        <begin position="113"/>
        <end position="128"/>
    </location>
</feature>
<dbReference type="GO" id="GO:0005524">
    <property type="term" value="F:ATP binding"/>
    <property type="evidence" value="ECO:0007669"/>
    <property type="project" value="UniProtKB-KW"/>
</dbReference>
<keyword evidence="2" id="KW-0067">ATP-binding</keyword>
<dbReference type="AlphaFoldDB" id="A0A176W2T0"/>
<evidence type="ECO:0000313" key="5">
    <source>
        <dbReference type="Proteomes" id="UP000077202"/>
    </source>
</evidence>
<sequence>MTQGLFADIIDPELSEAVENPDTLEAIDAVAKLALKCVSRDGQDRPSMKEVASELHTIREKTKRRTSVPKMVKSLTKKVTFSKEYSLVPVDDGQLNNSYCISSSSSTLGLPWSETESSQLSSSGLSEVELSKQERK</sequence>
<evidence type="ECO:0000313" key="4">
    <source>
        <dbReference type="EMBL" id="OAE26765.1"/>
    </source>
</evidence>
<dbReference type="Gene3D" id="1.10.510.10">
    <property type="entry name" value="Transferase(Phosphotransferase) domain 1"/>
    <property type="match status" value="1"/>
</dbReference>
<evidence type="ECO:0008006" key="6">
    <source>
        <dbReference type="Google" id="ProtNLM"/>
    </source>
</evidence>
<dbReference type="Proteomes" id="UP000077202">
    <property type="component" value="Unassembled WGS sequence"/>
</dbReference>
<accession>A0A176W2T0</accession>
<dbReference type="GO" id="GO:0016301">
    <property type="term" value="F:kinase activity"/>
    <property type="evidence" value="ECO:0007669"/>
    <property type="project" value="TreeGrafter"/>
</dbReference>
<evidence type="ECO:0000256" key="2">
    <source>
        <dbReference type="ARBA" id="ARBA00022840"/>
    </source>
</evidence>
<reference evidence="4" key="1">
    <citation type="submission" date="2016-03" db="EMBL/GenBank/DDBJ databases">
        <title>Mechanisms controlling the formation of the plant cell surface in tip-growing cells are functionally conserved among land plants.</title>
        <authorList>
            <person name="Honkanen S."/>
            <person name="Jones V.A."/>
            <person name="Morieri G."/>
            <person name="Champion C."/>
            <person name="Hetherington A.J."/>
            <person name="Kelly S."/>
            <person name="Saint-Marcoux D."/>
            <person name="Proust H."/>
            <person name="Prescott H."/>
            <person name="Dolan L."/>
        </authorList>
    </citation>
    <scope>NUCLEOTIDE SEQUENCE [LARGE SCALE GENOMIC DNA]</scope>
    <source>
        <tissue evidence="4">Whole gametophyte</tissue>
    </source>
</reference>
<dbReference type="EMBL" id="LVLJ01002115">
    <property type="protein sequence ID" value="OAE26765.1"/>
    <property type="molecule type" value="Genomic_DNA"/>
</dbReference>
<proteinExistence type="predicted"/>
<evidence type="ECO:0000256" key="1">
    <source>
        <dbReference type="ARBA" id="ARBA00022741"/>
    </source>
</evidence>